<reference evidence="6 7" key="1">
    <citation type="submission" date="2020-03" db="EMBL/GenBank/DDBJ databases">
        <title>Whole genome shotgun sequence of Phytohabitans suffuscus NBRC 105367.</title>
        <authorList>
            <person name="Komaki H."/>
            <person name="Tamura T."/>
        </authorList>
    </citation>
    <scope>NUCLEOTIDE SEQUENCE [LARGE SCALE GENOMIC DNA]</scope>
    <source>
        <strain evidence="6 7">NBRC 105367</strain>
    </source>
</reference>
<dbReference type="InterPro" id="IPR020578">
    <property type="entry name" value="Aminotrans_V_PyrdxlP_BS"/>
</dbReference>
<dbReference type="GO" id="GO:0008483">
    <property type="term" value="F:transaminase activity"/>
    <property type="evidence" value="ECO:0007669"/>
    <property type="project" value="UniProtKB-KW"/>
</dbReference>
<dbReference type="Proteomes" id="UP000503011">
    <property type="component" value="Chromosome"/>
</dbReference>
<evidence type="ECO:0000256" key="4">
    <source>
        <dbReference type="RuleBase" id="RU004504"/>
    </source>
</evidence>
<keyword evidence="7" id="KW-1185">Reference proteome</keyword>
<dbReference type="InterPro" id="IPR015422">
    <property type="entry name" value="PyrdxlP-dep_Trfase_small"/>
</dbReference>
<accession>A0A6F8YAW0</accession>
<evidence type="ECO:0000256" key="2">
    <source>
        <dbReference type="ARBA" id="ARBA00022898"/>
    </source>
</evidence>
<name>A0A6F8YAW0_9ACTN</name>
<evidence type="ECO:0000313" key="7">
    <source>
        <dbReference type="Proteomes" id="UP000503011"/>
    </source>
</evidence>
<dbReference type="InterPro" id="IPR015421">
    <property type="entry name" value="PyrdxlP-dep_Trfase_major"/>
</dbReference>
<gene>
    <name evidence="6" type="primary">iscS_1</name>
    <name evidence="6" type="ORF">Psuf_004040</name>
</gene>
<keyword evidence="6" id="KW-0808">Transferase</keyword>
<dbReference type="InterPro" id="IPR000192">
    <property type="entry name" value="Aminotrans_V_dom"/>
</dbReference>
<dbReference type="SUPFAM" id="SSF53383">
    <property type="entry name" value="PLP-dependent transferases"/>
    <property type="match status" value="1"/>
</dbReference>
<dbReference type="PROSITE" id="PS00595">
    <property type="entry name" value="AA_TRANSFER_CLASS_5"/>
    <property type="match status" value="1"/>
</dbReference>
<dbReference type="KEGG" id="psuu:Psuf_004040"/>
<dbReference type="PANTHER" id="PTHR43586:SF24">
    <property type="entry name" value="BLR4730 PROTEIN"/>
    <property type="match status" value="1"/>
</dbReference>
<dbReference type="Pfam" id="PF00266">
    <property type="entry name" value="Aminotran_5"/>
    <property type="match status" value="1"/>
</dbReference>
<sequence length="416" mass="43127">MDLSVNADRAGAGTVSAQAATVDVARERAQTVGVRHAHHLNSAGAALPTVAVVDEVVAHLRREENEGGYEAAAAVSGRIEQVYADAARAVGASAEEIALADSATSGLRVIVDALRVDRSTRLLVGRSTYVSHALHLLSLAKHTDAELIVVPNGADGAIDLERLERLLTGGPRDVVCLAHVPTSSGLVEPVRDIGALTRRSGAVYLLDATQSVGHLRVDVDEIGCDALVTTGRKFLRAPRGTGFAYIRGALLDGLAPVAPDVRGAVWTGAREWSLSPTARRFETWESSVAGRLGLGVALRQLLARGVDATAAYLCATATLLRQGLAAIDAVTVQDPPSCASGIVTFTVDGLEAEAVSQRLAARGVRTVAVPASHGQWDLGARGVPAVVRASVHVYNDDADADALLDAVAEIARGAGT</sequence>
<evidence type="ECO:0000256" key="1">
    <source>
        <dbReference type="ARBA" id="ARBA00001933"/>
    </source>
</evidence>
<proteinExistence type="inferred from homology"/>
<comment type="similarity">
    <text evidence="3">Belongs to the class-V pyridoxal-phosphate-dependent aminotransferase family.</text>
</comment>
<dbReference type="EMBL" id="AP022871">
    <property type="protein sequence ID" value="BCB83091.1"/>
    <property type="molecule type" value="Genomic_DNA"/>
</dbReference>
<dbReference type="Gene3D" id="3.90.1150.10">
    <property type="entry name" value="Aspartate Aminotransferase, domain 1"/>
    <property type="match status" value="1"/>
</dbReference>
<dbReference type="AlphaFoldDB" id="A0A6F8YAW0"/>
<dbReference type="PANTHER" id="PTHR43586">
    <property type="entry name" value="CYSTEINE DESULFURASE"/>
    <property type="match status" value="1"/>
</dbReference>
<keyword evidence="6" id="KW-0032">Aminotransferase</keyword>
<reference evidence="6 7" key="2">
    <citation type="submission" date="2020-03" db="EMBL/GenBank/DDBJ databases">
        <authorList>
            <person name="Ichikawa N."/>
            <person name="Kimura A."/>
            <person name="Kitahashi Y."/>
            <person name="Uohara A."/>
        </authorList>
    </citation>
    <scope>NUCLEOTIDE SEQUENCE [LARGE SCALE GENOMIC DNA]</scope>
    <source>
        <strain evidence="6 7">NBRC 105367</strain>
    </source>
</reference>
<organism evidence="6 7">
    <name type="scientific">Phytohabitans suffuscus</name>
    <dbReference type="NCBI Taxonomy" id="624315"/>
    <lineage>
        <taxon>Bacteria</taxon>
        <taxon>Bacillati</taxon>
        <taxon>Actinomycetota</taxon>
        <taxon>Actinomycetes</taxon>
        <taxon>Micromonosporales</taxon>
        <taxon>Micromonosporaceae</taxon>
    </lineage>
</organism>
<dbReference type="Gene3D" id="3.40.640.10">
    <property type="entry name" value="Type I PLP-dependent aspartate aminotransferase-like (Major domain)"/>
    <property type="match status" value="1"/>
</dbReference>
<keyword evidence="2" id="KW-0663">Pyridoxal phosphate</keyword>
<dbReference type="InterPro" id="IPR015424">
    <property type="entry name" value="PyrdxlP-dep_Trfase"/>
</dbReference>
<evidence type="ECO:0000256" key="3">
    <source>
        <dbReference type="RuleBase" id="RU004075"/>
    </source>
</evidence>
<feature type="domain" description="Aminotransferase class V" evidence="5">
    <location>
        <begin position="40"/>
        <end position="403"/>
    </location>
</feature>
<evidence type="ECO:0000259" key="5">
    <source>
        <dbReference type="Pfam" id="PF00266"/>
    </source>
</evidence>
<evidence type="ECO:0000313" key="6">
    <source>
        <dbReference type="EMBL" id="BCB83091.1"/>
    </source>
</evidence>
<protein>
    <submittedName>
        <fullName evidence="6">Aminotransferase class V</fullName>
    </submittedName>
</protein>
<comment type="cofactor">
    <cofactor evidence="1 4">
        <name>pyridoxal 5'-phosphate</name>
        <dbReference type="ChEBI" id="CHEBI:597326"/>
    </cofactor>
</comment>